<protein>
    <submittedName>
        <fullName evidence="2">Uncharacterized protein</fullName>
    </submittedName>
</protein>
<keyword evidence="1" id="KW-0472">Membrane</keyword>
<feature type="transmembrane region" description="Helical" evidence="1">
    <location>
        <begin position="15"/>
        <end position="33"/>
    </location>
</feature>
<evidence type="ECO:0000256" key="1">
    <source>
        <dbReference type="SAM" id="Phobius"/>
    </source>
</evidence>
<keyword evidence="1" id="KW-1133">Transmembrane helix</keyword>
<evidence type="ECO:0000313" key="2">
    <source>
        <dbReference type="EMBL" id="MDS0301022.1"/>
    </source>
</evidence>
<keyword evidence="3" id="KW-1185">Reference proteome</keyword>
<proteinExistence type="predicted"/>
<dbReference type="Proteomes" id="UP001257060">
    <property type="component" value="Unassembled WGS sequence"/>
</dbReference>
<evidence type="ECO:0000313" key="3">
    <source>
        <dbReference type="Proteomes" id="UP001257060"/>
    </source>
</evidence>
<gene>
    <name evidence="2" type="ORF">NDI76_19965</name>
</gene>
<dbReference type="RefSeq" id="WP_310925946.1">
    <property type="nucleotide sequence ID" value="NZ_JAMQOP010000005.1"/>
</dbReference>
<reference evidence="2 3" key="1">
    <citation type="submission" date="2022-06" db="EMBL/GenBank/DDBJ databases">
        <title>Halogeometricum sp. a new haloarchaeum isolate from saline soil.</title>
        <authorList>
            <person name="Strakova D."/>
            <person name="Galisteo C."/>
            <person name="Sanchez-Porro C."/>
            <person name="Ventosa A."/>
        </authorList>
    </citation>
    <scope>NUCLEOTIDE SEQUENCE [LARGE SCALE GENOMIC DNA]</scope>
    <source>
        <strain evidence="2 3">S1BR25-6</strain>
    </source>
</reference>
<sequence>MGDDLNLSRAFGKCIVYLFTSLLVAIVIVFFLGDFSKTILSSGACTGVLSGYLLL</sequence>
<comment type="caution">
    <text evidence="2">The sequence shown here is derived from an EMBL/GenBank/DDBJ whole genome shotgun (WGS) entry which is preliminary data.</text>
</comment>
<keyword evidence="1" id="KW-0812">Transmembrane</keyword>
<dbReference type="EMBL" id="JAMQOP010000005">
    <property type="protein sequence ID" value="MDS0301022.1"/>
    <property type="molecule type" value="Genomic_DNA"/>
</dbReference>
<name>A0ABU2GJM6_9EURY</name>
<organism evidence="2 3">
    <name type="scientific">Halogeometricum salsisoli</name>
    <dbReference type="NCBI Taxonomy" id="2950536"/>
    <lineage>
        <taxon>Archaea</taxon>
        <taxon>Methanobacteriati</taxon>
        <taxon>Methanobacteriota</taxon>
        <taxon>Stenosarchaea group</taxon>
        <taxon>Halobacteria</taxon>
        <taxon>Halobacteriales</taxon>
        <taxon>Haloferacaceae</taxon>
        <taxon>Halogeometricum</taxon>
    </lineage>
</organism>
<accession>A0ABU2GJM6</accession>